<feature type="region of interest" description="Disordered" evidence="1">
    <location>
        <begin position="200"/>
        <end position="323"/>
    </location>
</feature>
<feature type="region of interest" description="Disordered" evidence="1">
    <location>
        <begin position="520"/>
        <end position="539"/>
    </location>
</feature>
<feature type="compositionally biased region" description="Low complexity" evidence="1">
    <location>
        <begin position="264"/>
        <end position="283"/>
    </location>
</feature>
<dbReference type="Proteomes" id="UP000311382">
    <property type="component" value="Unassembled WGS sequence"/>
</dbReference>
<dbReference type="EMBL" id="SOZI01000004">
    <property type="protein sequence ID" value="TNY24196.1"/>
    <property type="molecule type" value="Genomic_DNA"/>
</dbReference>
<feature type="region of interest" description="Disordered" evidence="1">
    <location>
        <begin position="466"/>
        <end position="489"/>
    </location>
</feature>
<proteinExistence type="predicted"/>
<keyword evidence="3" id="KW-1185">Reference proteome</keyword>
<feature type="region of interest" description="Disordered" evidence="1">
    <location>
        <begin position="411"/>
        <end position="445"/>
    </location>
</feature>
<sequence>MLAASIADSWLALPAPAQSPSPSLDIPVTLPLPSTSTAAPIATAVSFEGIPDEAAFEVALAEAISGRYSRKNLDTVVVTKEKHDAILTYLVCPTQSTYADSNERKRLSDYYRYGVILEGGEWQAVVEGRRNCSDKTAYKRVACREDFFRLITSAHLDGDQHRNLQETHAIIKQAWSELPHWATEVYIKLCPGCNSRRKAALEGQGRRQGRARTRLPAPAQLAPVAPTRGNKRANSDGGIGNAYDQPTGPSKRAKVAPTYSYRVPPRATHAPSTPTAATRRTVPLSPPPSACPAPQRKRARDDNRDDDLVRSLADSSPSKRARATAAHLVATPLGCTAPTAPLTPQSLPLDAAMKSDAPFEWPAFLEQAASVDSKGRVSINLDALLAAPNTPTSSDRASSYESGALDSPIRLLDSSTPSTLSADAASTPFSSRMSRTSSVDSNSSSWSAFSASSATSIASSCSNRTSFSELTMSPSPAATAPPAPRRSEATAPVPAILGATPPRARTIYASRRAVRPLACGAAHGPPQTPRSELSLYPVTPSSDPALGRIRAEPVALAPRAVAHTAARATAIPARLVDTLPRPASPLARRLTAQGESPGGARTVW</sequence>
<feature type="compositionally biased region" description="Low complexity" evidence="1">
    <location>
        <begin position="426"/>
        <end position="445"/>
    </location>
</feature>
<feature type="compositionally biased region" description="Basic and acidic residues" evidence="1">
    <location>
        <begin position="299"/>
        <end position="309"/>
    </location>
</feature>
<name>A0A5C5G6S5_9BASI</name>
<comment type="caution">
    <text evidence="2">The sequence shown here is derived from an EMBL/GenBank/DDBJ whole genome shotgun (WGS) entry which is preliminary data.</text>
</comment>
<accession>A0A5C5G6S5</accession>
<evidence type="ECO:0000313" key="3">
    <source>
        <dbReference type="Proteomes" id="UP000311382"/>
    </source>
</evidence>
<feature type="compositionally biased region" description="Low complexity" evidence="1">
    <location>
        <begin position="215"/>
        <end position="226"/>
    </location>
</feature>
<reference evidence="2 3" key="1">
    <citation type="submission" date="2019-03" db="EMBL/GenBank/DDBJ databases">
        <title>Rhodosporidium diobovatum UCD-FST 08-225 genome sequencing, assembly, and annotation.</title>
        <authorList>
            <person name="Fakankun I.U."/>
            <person name="Fristensky B."/>
            <person name="Levin D.B."/>
        </authorList>
    </citation>
    <scope>NUCLEOTIDE SEQUENCE [LARGE SCALE GENOMIC DNA]</scope>
    <source>
        <strain evidence="2 3">UCD-FST 08-225</strain>
    </source>
</reference>
<gene>
    <name evidence="2" type="ORF">DMC30DRAFT_191153</name>
</gene>
<protein>
    <submittedName>
        <fullName evidence="2">Uncharacterized protein</fullName>
    </submittedName>
</protein>
<evidence type="ECO:0000256" key="1">
    <source>
        <dbReference type="SAM" id="MobiDB-lite"/>
    </source>
</evidence>
<evidence type="ECO:0000313" key="2">
    <source>
        <dbReference type="EMBL" id="TNY24196.1"/>
    </source>
</evidence>
<organism evidence="2 3">
    <name type="scientific">Rhodotorula diobovata</name>
    <dbReference type="NCBI Taxonomy" id="5288"/>
    <lineage>
        <taxon>Eukaryota</taxon>
        <taxon>Fungi</taxon>
        <taxon>Dikarya</taxon>
        <taxon>Basidiomycota</taxon>
        <taxon>Pucciniomycotina</taxon>
        <taxon>Microbotryomycetes</taxon>
        <taxon>Sporidiobolales</taxon>
        <taxon>Sporidiobolaceae</taxon>
        <taxon>Rhodotorula</taxon>
    </lineage>
</organism>
<dbReference type="AlphaFoldDB" id="A0A5C5G6S5"/>